<evidence type="ECO:0000256" key="6">
    <source>
        <dbReference type="SAM" id="Phobius"/>
    </source>
</evidence>
<comment type="subcellular location">
    <subcellularLocation>
        <location evidence="1">Cell membrane</location>
        <topology evidence="1">Multi-pass membrane protein</topology>
    </subcellularLocation>
</comment>
<organism evidence="9 10">
    <name type="scientific">Agaribacillus aureus</name>
    <dbReference type="NCBI Taxonomy" id="3051825"/>
    <lineage>
        <taxon>Bacteria</taxon>
        <taxon>Pseudomonadati</taxon>
        <taxon>Bacteroidota</taxon>
        <taxon>Cytophagia</taxon>
        <taxon>Cytophagales</taxon>
        <taxon>Splendidivirgaceae</taxon>
        <taxon>Agaribacillus</taxon>
    </lineage>
</organism>
<feature type="transmembrane region" description="Helical" evidence="6">
    <location>
        <begin position="335"/>
        <end position="358"/>
    </location>
</feature>
<evidence type="ECO:0000256" key="2">
    <source>
        <dbReference type="ARBA" id="ARBA00022475"/>
    </source>
</evidence>
<keyword evidence="5 6" id="KW-0472">Membrane</keyword>
<name>A0ABT8LBD6_9BACT</name>
<proteinExistence type="predicted"/>
<evidence type="ECO:0000259" key="8">
    <source>
        <dbReference type="Pfam" id="PF12704"/>
    </source>
</evidence>
<dbReference type="InterPro" id="IPR025857">
    <property type="entry name" value="MacB_PCD"/>
</dbReference>
<dbReference type="InterPro" id="IPR050250">
    <property type="entry name" value="Macrolide_Exporter_MacB"/>
</dbReference>
<feature type="transmembrane region" description="Helical" evidence="6">
    <location>
        <begin position="423"/>
        <end position="445"/>
    </location>
</feature>
<keyword evidence="4 6" id="KW-1133">Transmembrane helix</keyword>
<evidence type="ECO:0000256" key="3">
    <source>
        <dbReference type="ARBA" id="ARBA00022692"/>
    </source>
</evidence>
<evidence type="ECO:0000259" key="7">
    <source>
        <dbReference type="Pfam" id="PF02687"/>
    </source>
</evidence>
<sequence>MIRSFLTLTLRILWRNKVTSFVNVFSLSVGIAAFVAIMLYLHHEYGYDRFNKNYPHIYRVEGDNYAKLPPVIGTYLKDNMPEVKNIARLALGRNDYLTYIPENNPENKREIKVNNFWADSTVFDVFTFSFLQGDPNTALKDPYTIVLTESSAKKLFDDEYPLLKSVEVRGHQFRVTGIIKNMKNSHVEIDALVSQESIPKVFPGRDINNTTRNSWLWSATYLLMSDKIDESAVEHKINNVLSEINDGELFDMQFKHFHIRPLQDIYFNGSLQYLNYGLHGNLKLNRVLFAIGIFMLVLGCINYVNLTTARSTIRAKEVAVKMVSGSSKNLLRSQLIVESIIITLMSVGVAITILLIFISKFNQFAWVDIPIKELNRPIVWVIMIGGGLIIGFLAGIYPAFYLTSVKPIELMKGKGVKGKSKSIFRWTLMTFQFAVAIIMIIGIFVNLRQLQFVRTKDLGFNKEHIITLRTPSSSGEEQYSLRKNFKNRLLQYPGILNMTFSGGEPGSEIPTATYEIDGVKRTMPGILIEEDYLKVMDIQLVEGSAFPLAETEGGEPRSITEDNNINPGKSIKRRTVLLNEVAVRDFEIDSPIGKIIYWKDGARSRALEITGIVNDFHFQSLHDKIKPLIMWCWAPPMSIASIKISSDNIPGTLENIKTEWENVYGLAHFNYQFLDDSFDRQYKSDDQMAVVVGYFTVLAIFIACLGLFALSSFMVSRRTKEIGIRKAMGASVTGIYMMLAWDFLKWVLLAAIIASVVGWYLMNTWLNGFAYRIDLGLDIFIQTILITIIIALSTITWQSLHTARSNPIKALHCE</sequence>
<evidence type="ECO:0000256" key="5">
    <source>
        <dbReference type="ARBA" id="ARBA00023136"/>
    </source>
</evidence>
<evidence type="ECO:0000313" key="10">
    <source>
        <dbReference type="Proteomes" id="UP001172083"/>
    </source>
</evidence>
<evidence type="ECO:0000256" key="1">
    <source>
        <dbReference type="ARBA" id="ARBA00004651"/>
    </source>
</evidence>
<feature type="transmembrane region" description="Helical" evidence="6">
    <location>
        <begin position="735"/>
        <end position="759"/>
    </location>
</feature>
<dbReference type="Pfam" id="PF12704">
    <property type="entry name" value="MacB_PCD"/>
    <property type="match status" value="1"/>
</dbReference>
<evidence type="ECO:0000313" key="9">
    <source>
        <dbReference type="EMBL" id="MDN5215080.1"/>
    </source>
</evidence>
<dbReference type="RefSeq" id="WP_346760419.1">
    <property type="nucleotide sequence ID" value="NZ_JAUJEB010000006.1"/>
</dbReference>
<dbReference type="InterPro" id="IPR003838">
    <property type="entry name" value="ABC3_permease_C"/>
</dbReference>
<gene>
    <name evidence="9" type="ORF">QQ020_23565</name>
</gene>
<dbReference type="Proteomes" id="UP001172083">
    <property type="component" value="Unassembled WGS sequence"/>
</dbReference>
<feature type="transmembrane region" description="Helical" evidence="6">
    <location>
        <begin position="21"/>
        <end position="41"/>
    </location>
</feature>
<feature type="transmembrane region" description="Helical" evidence="6">
    <location>
        <begin position="287"/>
        <end position="306"/>
    </location>
</feature>
<dbReference type="Pfam" id="PF02687">
    <property type="entry name" value="FtsX"/>
    <property type="match status" value="2"/>
</dbReference>
<keyword evidence="2" id="KW-1003">Cell membrane</keyword>
<feature type="transmembrane region" description="Helical" evidence="6">
    <location>
        <begin position="378"/>
        <end position="402"/>
    </location>
</feature>
<comment type="caution">
    <text evidence="9">The sequence shown here is derived from an EMBL/GenBank/DDBJ whole genome shotgun (WGS) entry which is preliminary data.</text>
</comment>
<keyword evidence="10" id="KW-1185">Reference proteome</keyword>
<dbReference type="EMBL" id="JAUJEB010000006">
    <property type="protein sequence ID" value="MDN5215080.1"/>
    <property type="molecule type" value="Genomic_DNA"/>
</dbReference>
<feature type="domain" description="ABC3 transporter permease C-terminal" evidence="7">
    <location>
        <begin position="290"/>
        <end position="405"/>
    </location>
</feature>
<evidence type="ECO:0000256" key="4">
    <source>
        <dbReference type="ARBA" id="ARBA00022989"/>
    </source>
</evidence>
<reference evidence="9" key="1">
    <citation type="submission" date="2023-06" db="EMBL/GenBank/DDBJ databases">
        <title>Genomic of Agaribacillus aureum.</title>
        <authorList>
            <person name="Wang G."/>
        </authorList>
    </citation>
    <scope>NUCLEOTIDE SEQUENCE</scope>
    <source>
        <strain evidence="9">BMA12</strain>
    </source>
</reference>
<accession>A0ABT8LBD6</accession>
<keyword evidence="3 6" id="KW-0812">Transmembrane</keyword>
<dbReference type="PANTHER" id="PTHR30572:SF18">
    <property type="entry name" value="ABC-TYPE MACROLIDE FAMILY EXPORT SYSTEM PERMEASE COMPONENT 2"/>
    <property type="match status" value="1"/>
</dbReference>
<feature type="transmembrane region" description="Helical" evidence="6">
    <location>
        <begin position="779"/>
        <end position="800"/>
    </location>
</feature>
<feature type="domain" description="MacB-like periplasmic core" evidence="8">
    <location>
        <begin position="20"/>
        <end position="239"/>
    </location>
</feature>
<protein>
    <submittedName>
        <fullName evidence="9">ABC transporter permease</fullName>
    </submittedName>
</protein>
<feature type="domain" description="ABC3 transporter permease C-terminal" evidence="7">
    <location>
        <begin position="695"/>
        <end position="807"/>
    </location>
</feature>
<feature type="transmembrane region" description="Helical" evidence="6">
    <location>
        <begin position="691"/>
        <end position="715"/>
    </location>
</feature>
<dbReference type="PANTHER" id="PTHR30572">
    <property type="entry name" value="MEMBRANE COMPONENT OF TRANSPORTER-RELATED"/>
    <property type="match status" value="1"/>
</dbReference>